<feature type="transmembrane region" description="Helical" evidence="7">
    <location>
        <begin position="222"/>
        <end position="239"/>
    </location>
</feature>
<proteinExistence type="predicted"/>
<dbReference type="GO" id="GO:0015293">
    <property type="term" value="F:symporter activity"/>
    <property type="evidence" value="ECO:0007669"/>
    <property type="project" value="UniProtKB-KW"/>
</dbReference>
<evidence type="ECO:0000259" key="8">
    <source>
        <dbReference type="PROSITE" id="PS50850"/>
    </source>
</evidence>
<feature type="domain" description="Major facilitator superfamily (MFS) profile" evidence="8">
    <location>
        <begin position="48"/>
        <end position="474"/>
    </location>
</feature>
<dbReference type="FunFam" id="1.20.1250.20:FF:000226">
    <property type="entry name" value="Vesicular GLUtamate transporter"/>
    <property type="match status" value="1"/>
</dbReference>
<keyword evidence="10" id="KW-1185">Reference proteome</keyword>
<feature type="transmembrane region" description="Helical" evidence="7">
    <location>
        <begin position="385"/>
        <end position="404"/>
    </location>
</feature>
<evidence type="ECO:0000256" key="2">
    <source>
        <dbReference type="ARBA" id="ARBA00022448"/>
    </source>
</evidence>
<evidence type="ECO:0000256" key="6">
    <source>
        <dbReference type="ARBA" id="ARBA00023136"/>
    </source>
</evidence>
<keyword evidence="2" id="KW-0813">Transport</keyword>
<organism evidence="9 10">
    <name type="scientific">Mesorhabditis spiculigera</name>
    <dbReference type="NCBI Taxonomy" id="96644"/>
    <lineage>
        <taxon>Eukaryota</taxon>
        <taxon>Metazoa</taxon>
        <taxon>Ecdysozoa</taxon>
        <taxon>Nematoda</taxon>
        <taxon>Chromadorea</taxon>
        <taxon>Rhabditida</taxon>
        <taxon>Rhabditina</taxon>
        <taxon>Rhabditomorpha</taxon>
        <taxon>Rhabditoidea</taxon>
        <taxon>Rhabditidae</taxon>
        <taxon>Mesorhabditinae</taxon>
        <taxon>Mesorhabditis</taxon>
    </lineage>
</organism>
<comment type="caution">
    <text evidence="9">The sequence shown here is derived from an EMBL/GenBank/DDBJ whole genome shotgun (WGS) entry which is preliminary data.</text>
</comment>
<feature type="transmembrane region" description="Helical" evidence="7">
    <location>
        <begin position="154"/>
        <end position="178"/>
    </location>
</feature>
<evidence type="ECO:0000256" key="4">
    <source>
        <dbReference type="ARBA" id="ARBA00022847"/>
    </source>
</evidence>
<dbReference type="SUPFAM" id="SSF103473">
    <property type="entry name" value="MFS general substrate transporter"/>
    <property type="match status" value="1"/>
</dbReference>
<feature type="transmembrane region" description="Helical" evidence="7">
    <location>
        <begin position="127"/>
        <end position="148"/>
    </location>
</feature>
<protein>
    <recommendedName>
        <fullName evidence="8">Major facilitator superfamily (MFS) profile domain-containing protein</fullName>
    </recommendedName>
</protein>
<evidence type="ECO:0000256" key="3">
    <source>
        <dbReference type="ARBA" id="ARBA00022692"/>
    </source>
</evidence>
<feature type="transmembrane region" description="Helical" evidence="7">
    <location>
        <begin position="416"/>
        <end position="435"/>
    </location>
</feature>
<dbReference type="GO" id="GO:0050803">
    <property type="term" value="P:regulation of synapse structure or activity"/>
    <property type="evidence" value="ECO:0007669"/>
    <property type="project" value="TreeGrafter"/>
</dbReference>
<dbReference type="GO" id="GO:0035249">
    <property type="term" value="P:synaptic transmission, glutamatergic"/>
    <property type="evidence" value="ECO:0007669"/>
    <property type="project" value="TreeGrafter"/>
</dbReference>
<evidence type="ECO:0000256" key="1">
    <source>
        <dbReference type="ARBA" id="ARBA00004141"/>
    </source>
</evidence>
<feature type="non-terminal residue" evidence="9">
    <location>
        <position position="591"/>
    </location>
</feature>
<dbReference type="EMBL" id="CATQJA010002655">
    <property type="protein sequence ID" value="CAJ0579150.1"/>
    <property type="molecule type" value="Genomic_DNA"/>
</dbReference>
<dbReference type="GO" id="GO:0030672">
    <property type="term" value="C:synaptic vesicle membrane"/>
    <property type="evidence" value="ECO:0007669"/>
    <property type="project" value="TreeGrafter"/>
</dbReference>
<feature type="transmembrane region" description="Helical" evidence="7">
    <location>
        <begin position="361"/>
        <end position="379"/>
    </location>
</feature>
<name>A0AA36D1C9_9BILA</name>
<keyword evidence="4" id="KW-0769">Symport</keyword>
<dbReference type="PANTHER" id="PTHR11662">
    <property type="entry name" value="SOLUTE CARRIER FAMILY 17"/>
    <property type="match status" value="1"/>
</dbReference>
<dbReference type="GO" id="GO:0098700">
    <property type="term" value="P:neurotransmitter loading into synaptic vesicle"/>
    <property type="evidence" value="ECO:0007669"/>
    <property type="project" value="TreeGrafter"/>
</dbReference>
<dbReference type="Pfam" id="PF07690">
    <property type="entry name" value="MFS_1"/>
    <property type="match status" value="1"/>
</dbReference>
<dbReference type="InterPro" id="IPR036259">
    <property type="entry name" value="MFS_trans_sf"/>
</dbReference>
<dbReference type="Proteomes" id="UP001177023">
    <property type="component" value="Unassembled WGS sequence"/>
</dbReference>
<evidence type="ECO:0000313" key="9">
    <source>
        <dbReference type="EMBL" id="CAJ0579150.1"/>
    </source>
</evidence>
<dbReference type="GO" id="GO:0060076">
    <property type="term" value="C:excitatory synapse"/>
    <property type="evidence" value="ECO:0007669"/>
    <property type="project" value="TreeGrafter"/>
</dbReference>
<dbReference type="InterPro" id="IPR050382">
    <property type="entry name" value="MFS_Na/Anion_cotransporter"/>
</dbReference>
<dbReference type="PANTHER" id="PTHR11662:SF206">
    <property type="entry name" value="MAJOR FACILITATOR SUPERFAMILY (MFS) PROFILE DOMAIN-CONTAINING PROTEIN-RELATED"/>
    <property type="match status" value="1"/>
</dbReference>
<keyword evidence="6 7" id="KW-0472">Membrane</keyword>
<dbReference type="Gene3D" id="1.20.1250.20">
    <property type="entry name" value="MFS general substrate transporter like domains"/>
    <property type="match status" value="2"/>
</dbReference>
<feature type="transmembrane region" description="Helical" evidence="7">
    <location>
        <begin position="324"/>
        <end position="341"/>
    </location>
</feature>
<evidence type="ECO:0000313" key="10">
    <source>
        <dbReference type="Proteomes" id="UP001177023"/>
    </source>
</evidence>
<dbReference type="GO" id="GO:0005326">
    <property type="term" value="F:neurotransmitter transmembrane transporter activity"/>
    <property type="evidence" value="ECO:0007669"/>
    <property type="project" value="TreeGrafter"/>
</dbReference>
<accession>A0AA36D1C9</accession>
<sequence>MNGGVRGLKRLASTISRNFGGQKNFERRKQLHEVEEKRRFFLFKVRWQIGLLAMLGFMIAFGIRSNFGVAKKRMTSNFTDANGLVHVKEFSWTSAELGMMESSFFYGYAVSQIPAGMLAAKFAPNKLLGYGVLLAGVLNVLTAVALSYHPLSDVLVMICQVVQGMALGVCYPAMHGVWRHWAPPLDRSRLATTTFTGAYFGVMIGLPATAQLVSHDHWSTPFYVFGVLGVVWALVWLSLSASTPSEHFYISEDEKNFIVDRVGQVTLSNMTLSTIPWGQILKSLPVWAIIVCNFCRSWTFFMLMNNMVTYMKDVLSYDIGKAGVIAMCPQVLMIITVLSSGQISDYLRASGRMSTEKVRKLFNTLGFGGEALFLLVLSFSNESAIVIPSLIACAGFGGISISGFNVNHFDIAPRYAAILMGFSNGIGALAGAGSLITSPLTLNNPAGWKYCFLLACVVDIFGIIFFLLFAEGEVQDWAKEQEPEISTQEIVRRISTIVRQMSTRLSLRSKNQEPRKEESTFGMSMDTGLAALRNRTTVLPSPTNSAGPAPVAGRGLRALQGIDNRGFAATIGALGVNLPSTTFNSKLITLI</sequence>
<dbReference type="InterPro" id="IPR011701">
    <property type="entry name" value="MFS"/>
</dbReference>
<feature type="transmembrane region" description="Helical" evidence="7">
    <location>
        <begin position="284"/>
        <end position="304"/>
    </location>
</feature>
<dbReference type="AlphaFoldDB" id="A0AA36D1C9"/>
<dbReference type="GO" id="GO:0005313">
    <property type="term" value="F:L-glutamate transmembrane transporter activity"/>
    <property type="evidence" value="ECO:0007669"/>
    <property type="project" value="TreeGrafter"/>
</dbReference>
<feature type="transmembrane region" description="Helical" evidence="7">
    <location>
        <begin position="190"/>
        <end position="210"/>
    </location>
</feature>
<gene>
    <name evidence="9" type="ORF">MSPICULIGERA_LOCUS17380</name>
</gene>
<dbReference type="InterPro" id="IPR020846">
    <property type="entry name" value="MFS_dom"/>
</dbReference>
<dbReference type="FunFam" id="1.20.1250.20:FF:000003">
    <property type="entry name" value="Solute carrier family 17 member 3"/>
    <property type="match status" value="1"/>
</dbReference>
<keyword evidence="5 7" id="KW-1133">Transmembrane helix</keyword>
<reference evidence="9" key="1">
    <citation type="submission" date="2023-06" db="EMBL/GenBank/DDBJ databases">
        <authorList>
            <person name="Delattre M."/>
        </authorList>
    </citation>
    <scope>NUCLEOTIDE SEQUENCE</scope>
    <source>
        <strain evidence="9">AF72</strain>
    </source>
</reference>
<feature type="transmembrane region" description="Helical" evidence="7">
    <location>
        <begin position="447"/>
        <end position="469"/>
    </location>
</feature>
<keyword evidence="3 7" id="KW-0812">Transmembrane</keyword>
<evidence type="ECO:0000256" key="7">
    <source>
        <dbReference type="SAM" id="Phobius"/>
    </source>
</evidence>
<dbReference type="PROSITE" id="PS50850">
    <property type="entry name" value="MFS"/>
    <property type="match status" value="1"/>
</dbReference>
<feature type="transmembrane region" description="Helical" evidence="7">
    <location>
        <begin position="45"/>
        <end position="63"/>
    </location>
</feature>
<evidence type="ECO:0000256" key="5">
    <source>
        <dbReference type="ARBA" id="ARBA00022989"/>
    </source>
</evidence>
<comment type="subcellular location">
    <subcellularLocation>
        <location evidence="1">Membrane</location>
        <topology evidence="1">Multi-pass membrane protein</topology>
    </subcellularLocation>
</comment>